<dbReference type="Proteomes" id="UP000827092">
    <property type="component" value="Unassembled WGS sequence"/>
</dbReference>
<evidence type="ECO:0000313" key="2">
    <source>
        <dbReference type="Proteomes" id="UP000827092"/>
    </source>
</evidence>
<protein>
    <submittedName>
        <fullName evidence="1">Uncharacterized protein</fullName>
    </submittedName>
</protein>
<keyword evidence="2" id="KW-1185">Reference proteome</keyword>
<gene>
    <name evidence="1" type="ORF">JTE90_006321</name>
</gene>
<comment type="caution">
    <text evidence="1">The sequence shown here is derived from an EMBL/GenBank/DDBJ whole genome shotgun (WGS) entry which is preliminary data.</text>
</comment>
<organism evidence="1 2">
    <name type="scientific">Oedothorax gibbosus</name>
    <dbReference type="NCBI Taxonomy" id="931172"/>
    <lineage>
        <taxon>Eukaryota</taxon>
        <taxon>Metazoa</taxon>
        <taxon>Ecdysozoa</taxon>
        <taxon>Arthropoda</taxon>
        <taxon>Chelicerata</taxon>
        <taxon>Arachnida</taxon>
        <taxon>Araneae</taxon>
        <taxon>Araneomorphae</taxon>
        <taxon>Entelegynae</taxon>
        <taxon>Araneoidea</taxon>
        <taxon>Linyphiidae</taxon>
        <taxon>Erigoninae</taxon>
        <taxon>Oedothorax</taxon>
    </lineage>
</organism>
<proteinExistence type="predicted"/>
<name>A0AAV6U2J7_9ARAC</name>
<evidence type="ECO:0000313" key="1">
    <source>
        <dbReference type="EMBL" id="KAG8178183.1"/>
    </source>
</evidence>
<reference evidence="1 2" key="1">
    <citation type="journal article" date="2022" name="Nat. Ecol. Evol.">
        <title>A masculinizing supergene underlies an exaggerated male reproductive morph in a spider.</title>
        <authorList>
            <person name="Hendrickx F."/>
            <person name="De Corte Z."/>
            <person name="Sonet G."/>
            <person name="Van Belleghem S.M."/>
            <person name="Kostlbacher S."/>
            <person name="Vangestel C."/>
        </authorList>
    </citation>
    <scope>NUCLEOTIDE SEQUENCE [LARGE SCALE GENOMIC DNA]</scope>
    <source>
        <strain evidence="1">W744_W776</strain>
    </source>
</reference>
<dbReference type="AlphaFoldDB" id="A0AAV6U2J7"/>
<dbReference type="EMBL" id="JAFNEN010000713">
    <property type="protein sequence ID" value="KAG8178183.1"/>
    <property type="molecule type" value="Genomic_DNA"/>
</dbReference>
<accession>A0AAV6U2J7</accession>
<sequence>MHNLSCREDLVRMQMSCLGSCAQPHSALPEVSKWSGSPKVAINVEEVVRQLCTCVEVAVVGLRRLRRL</sequence>